<proteinExistence type="predicted"/>
<keyword evidence="3" id="KW-1185">Reference proteome</keyword>
<evidence type="ECO:0000256" key="1">
    <source>
        <dbReference type="SAM" id="MobiDB-lite"/>
    </source>
</evidence>
<feature type="compositionally biased region" description="Polar residues" evidence="1">
    <location>
        <begin position="113"/>
        <end position="124"/>
    </location>
</feature>
<gene>
    <name evidence="2" type="ORF">M0813_27139</name>
</gene>
<feature type="region of interest" description="Disordered" evidence="1">
    <location>
        <begin position="91"/>
        <end position="124"/>
    </location>
</feature>
<dbReference type="Proteomes" id="UP001150062">
    <property type="component" value="Unassembled WGS sequence"/>
</dbReference>
<sequence length="305" mass="35310">MNLPKNAPIYNLTVPLPFIKEIYKLSKMKYLYKHKIKVIFHQIIGDSVEQQTAAGKLSSGGIEMCRSCSLNKKDIFFNLGKSLHLEDTTSKLNSNSKQEDSNPNPNINSDSNKPFNFNSNPDQNLNPEIENLNSNFFDFEVKTNLRDPKQIKQIQKEYSSKKKYLLVQKIKADPNEIKFTFDNPRKFYLISPDEFRNIINLIPNTWNKYLISKSESEKEIVLKGTDQMEIEKDQEQGTTQINQIEQVSGEITIEKEDTNETIGSNNIIGVDDQKDPKKFEILVKYNTAFSNFCERSHIIHNFIEK</sequence>
<feature type="compositionally biased region" description="Low complexity" evidence="1">
    <location>
        <begin position="101"/>
        <end position="112"/>
    </location>
</feature>
<evidence type="ECO:0000313" key="2">
    <source>
        <dbReference type="EMBL" id="KAJ6237577.1"/>
    </source>
</evidence>
<evidence type="ECO:0000313" key="3">
    <source>
        <dbReference type="Proteomes" id="UP001150062"/>
    </source>
</evidence>
<accession>A0ABQ8XYA1</accession>
<comment type="caution">
    <text evidence="2">The sequence shown here is derived from an EMBL/GenBank/DDBJ whole genome shotgun (WGS) entry which is preliminary data.</text>
</comment>
<evidence type="ECO:0008006" key="4">
    <source>
        <dbReference type="Google" id="ProtNLM"/>
    </source>
</evidence>
<reference evidence="2" key="1">
    <citation type="submission" date="2022-08" db="EMBL/GenBank/DDBJ databases">
        <title>Novel sulfate-reducing endosymbionts in the free-living metamonad Anaeramoeba.</title>
        <authorList>
            <person name="Jerlstrom-Hultqvist J."/>
            <person name="Cepicka I."/>
            <person name="Gallot-Lavallee L."/>
            <person name="Salas-Leiva D."/>
            <person name="Curtis B.A."/>
            <person name="Zahonova K."/>
            <person name="Pipaliya S."/>
            <person name="Dacks J."/>
            <person name="Roger A.J."/>
        </authorList>
    </citation>
    <scope>NUCLEOTIDE SEQUENCE</scope>
    <source>
        <strain evidence="2">Schooner1</strain>
    </source>
</reference>
<organism evidence="2 3">
    <name type="scientific">Anaeramoeba flamelloides</name>
    <dbReference type="NCBI Taxonomy" id="1746091"/>
    <lineage>
        <taxon>Eukaryota</taxon>
        <taxon>Metamonada</taxon>
        <taxon>Anaeramoebidae</taxon>
        <taxon>Anaeramoeba</taxon>
    </lineage>
</organism>
<name>A0ABQ8XYA1_9EUKA</name>
<dbReference type="EMBL" id="JAOAOG010000239">
    <property type="protein sequence ID" value="KAJ6237577.1"/>
    <property type="molecule type" value="Genomic_DNA"/>
</dbReference>
<protein>
    <recommendedName>
        <fullName evidence="4">PSP1 C-terminal domain-containing protein</fullName>
    </recommendedName>
</protein>